<feature type="domain" description="Carbamoyltransferase C-terminal" evidence="1">
    <location>
        <begin position="49"/>
        <end position="89"/>
    </location>
</feature>
<dbReference type="EMBL" id="SPQS01000001">
    <property type="protein sequence ID" value="TFV80291.1"/>
    <property type="molecule type" value="Genomic_DNA"/>
</dbReference>
<accession>A0A4Y9PIM2</accession>
<gene>
    <name evidence="2" type="ORF">E4K64_00165</name>
</gene>
<dbReference type="Pfam" id="PF16861">
    <property type="entry name" value="Carbam_trans_C"/>
    <property type="match status" value="1"/>
</dbReference>
<dbReference type="Gene3D" id="3.90.870.20">
    <property type="entry name" value="Carbamoyltransferase, C-terminal domain"/>
    <property type="match status" value="1"/>
</dbReference>
<evidence type="ECO:0000259" key="1">
    <source>
        <dbReference type="Pfam" id="PF16861"/>
    </source>
</evidence>
<reference evidence="2 3" key="1">
    <citation type="submission" date="2019-03" db="EMBL/GenBank/DDBJ databases">
        <title>Bradyrhizobium strains diversity.</title>
        <authorList>
            <person name="Urquiaga M.C.O."/>
            <person name="Hungria M."/>
            <person name="Delamuta J.R.M."/>
            <person name="Klepa M.S."/>
        </authorList>
    </citation>
    <scope>NUCLEOTIDE SEQUENCE [LARGE SCALE GENOMIC DNA]</scope>
    <source>
        <strain evidence="2 3">CNPSo 3426</strain>
    </source>
</reference>
<dbReference type="PANTHER" id="PTHR34847:SF1">
    <property type="entry name" value="NODULATION PROTEIN U"/>
    <property type="match status" value="1"/>
</dbReference>
<evidence type="ECO:0000313" key="2">
    <source>
        <dbReference type="EMBL" id="TFV80291.1"/>
    </source>
</evidence>
<dbReference type="InterPro" id="IPR051338">
    <property type="entry name" value="NodU/CmcH_Carbamoyltrnsfr"/>
</dbReference>
<dbReference type="AlphaFoldDB" id="A0A4Y9PIM2"/>
<protein>
    <recommendedName>
        <fullName evidence="1">Carbamoyltransferase C-terminal domain-containing protein</fullName>
    </recommendedName>
</protein>
<dbReference type="PANTHER" id="PTHR34847">
    <property type="entry name" value="NODULATION PROTEIN U"/>
    <property type="match status" value="1"/>
</dbReference>
<evidence type="ECO:0000313" key="3">
    <source>
        <dbReference type="Proteomes" id="UP000297700"/>
    </source>
</evidence>
<comment type="caution">
    <text evidence="2">The sequence shown here is derived from an EMBL/GenBank/DDBJ whole genome shotgun (WGS) entry which is preliminary data.</text>
</comment>
<dbReference type="Proteomes" id="UP000297700">
    <property type="component" value="Unassembled WGS sequence"/>
</dbReference>
<proteinExistence type="predicted"/>
<dbReference type="InterPro" id="IPR031730">
    <property type="entry name" value="Carbam_trans_C"/>
</dbReference>
<sequence>MLEFGGCSKCVSSSFVHDRDGQNKLTGCVRFASQVRGSDHAWTRRGLRLVNTSLNVRGEPIVCTSVDAFRCFMGSEIDLMVIGNCMLEKTEQNPALKLDDKNRFEAD</sequence>
<name>A0A4Y9PIM2_9BRAD</name>
<organism evidence="2 3">
    <name type="scientific">Bradyrhizobium frederickii</name>
    <dbReference type="NCBI Taxonomy" id="2560054"/>
    <lineage>
        <taxon>Bacteria</taxon>
        <taxon>Pseudomonadati</taxon>
        <taxon>Pseudomonadota</taxon>
        <taxon>Alphaproteobacteria</taxon>
        <taxon>Hyphomicrobiales</taxon>
        <taxon>Nitrobacteraceae</taxon>
        <taxon>Bradyrhizobium</taxon>
    </lineage>
</organism>
<dbReference type="InterPro" id="IPR038152">
    <property type="entry name" value="Carbam_trans_C_sf"/>
</dbReference>